<gene>
    <name evidence="1" type="ORF">CPA45_13325</name>
</gene>
<keyword evidence="2" id="KW-1185">Reference proteome</keyword>
<dbReference type="OrthoDB" id="6166628at2"/>
<evidence type="ECO:0000313" key="2">
    <source>
        <dbReference type="Proteomes" id="UP000218677"/>
    </source>
</evidence>
<dbReference type="AlphaFoldDB" id="A0A2A4HM36"/>
<dbReference type="Proteomes" id="UP000218677">
    <property type="component" value="Unassembled WGS sequence"/>
</dbReference>
<sequence>MSRCQIPQDHRDVSAHIQALALAVSTHSQGGHWVSVDFSGMLLQLNVTVGRRSDLHNPTAVSKTYSVYLPPCQRAPHDALEQLQAIARDLEALLPGVVAA</sequence>
<protein>
    <submittedName>
        <fullName evidence="1">Uncharacterized protein</fullName>
    </submittedName>
</protein>
<evidence type="ECO:0000313" key="1">
    <source>
        <dbReference type="EMBL" id="PCF95275.1"/>
    </source>
</evidence>
<name>A0A2A4HM36_9GAMM</name>
<accession>A0A2A4HM36</accession>
<proteinExistence type="predicted"/>
<comment type="caution">
    <text evidence="1">The sequence shown here is derived from an EMBL/GenBank/DDBJ whole genome shotgun (WGS) entry which is preliminary data.</text>
</comment>
<dbReference type="EMBL" id="NWUX01000011">
    <property type="protein sequence ID" value="PCF95275.1"/>
    <property type="molecule type" value="Genomic_DNA"/>
</dbReference>
<dbReference type="RefSeq" id="WP_096652156.1">
    <property type="nucleotide sequence ID" value="NZ_NWUX01000011.1"/>
</dbReference>
<organism evidence="1 2">
    <name type="scientific">Vreelandella nigrificans</name>
    <dbReference type="NCBI Taxonomy" id="2042704"/>
    <lineage>
        <taxon>Bacteria</taxon>
        <taxon>Pseudomonadati</taxon>
        <taxon>Pseudomonadota</taxon>
        <taxon>Gammaproteobacteria</taxon>
        <taxon>Oceanospirillales</taxon>
        <taxon>Halomonadaceae</taxon>
        <taxon>Vreelandella</taxon>
    </lineage>
</organism>
<reference evidence="2" key="1">
    <citation type="submission" date="2017-09" db="EMBL/GenBank/DDBJ databases">
        <authorList>
            <person name="Cho G.-S."/>
            <person name="Oguntoyinbo F.A."/>
            <person name="Cnockaert M."/>
            <person name="Kabisch J."/>
            <person name="Neve H."/>
            <person name="Bockelmann W."/>
            <person name="Wenning M."/>
            <person name="Franz C.M."/>
            <person name="Vandamme P."/>
        </authorList>
    </citation>
    <scope>NUCLEOTIDE SEQUENCE [LARGE SCALE GENOMIC DNA]</scope>
    <source>
        <strain evidence="2">MBT G8648</strain>
    </source>
</reference>